<reference evidence="1" key="1">
    <citation type="journal article" date="2015" name="Genome Biol. Evol.">
        <title>Physical Mapping and Refinement of the Painted Turtle Genome (Chrysemys picta) Inform Amniote Genome Evolution and Challenge Turtle-Bird Chromosomal Conservation.</title>
        <authorList>
            <person name="Badenhorst D."/>
            <person name="Hillier L.W."/>
            <person name="Literman R."/>
            <person name="Montiel E.E."/>
            <person name="Radhakrishnan S."/>
            <person name="Shen Y."/>
            <person name="Minx P."/>
            <person name="Janes D.E."/>
            <person name="Warren W.C."/>
            <person name="Edwards S.V."/>
            <person name="Valenzuela N."/>
        </authorList>
    </citation>
    <scope>NUCLEOTIDE SEQUENCE [LARGE SCALE GENOMIC DNA]</scope>
</reference>
<evidence type="ECO:0000313" key="1">
    <source>
        <dbReference type="Ensembl" id="ENSCPBP00000037928.1"/>
    </source>
</evidence>
<keyword evidence="2" id="KW-1185">Reference proteome</keyword>
<reference evidence="1" key="2">
    <citation type="submission" date="2025-08" db="UniProtKB">
        <authorList>
            <consortium name="Ensembl"/>
        </authorList>
    </citation>
    <scope>IDENTIFICATION</scope>
</reference>
<protein>
    <submittedName>
        <fullName evidence="1">Uncharacterized protein</fullName>
    </submittedName>
</protein>
<sequence>SKPCLVIYQQLSARSANHSFLCQTANWFILPPPRLSLPCRNEAISPRWRLPVAAASTQIMRAALSLLFLNRSNPFPLLSHSPACFLLCYILPVLASPPPVLCPPHSHLSLLLSLDSSHSSHLSFHLSNNN</sequence>
<proteinExistence type="predicted"/>
<evidence type="ECO:0000313" key="2">
    <source>
        <dbReference type="Proteomes" id="UP000694380"/>
    </source>
</evidence>
<dbReference type="AlphaFoldDB" id="A0A8C3PEX2"/>
<dbReference type="Proteomes" id="UP000694380">
    <property type="component" value="Chromosome 4"/>
</dbReference>
<organism evidence="1 2">
    <name type="scientific">Chrysemys picta bellii</name>
    <name type="common">Western painted turtle</name>
    <name type="synonym">Emys bellii</name>
    <dbReference type="NCBI Taxonomy" id="8478"/>
    <lineage>
        <taxon>Eukaryota</taxon>
        <taxon>Metazoa</taxon>
        <taxon>Chordata</taxon>
        <taxon>Craniata</taxon>
        <taxon>Vertebrata</taxon>
        <taxon>Euteleostomi</taxon>
        <taxon>Archelosauria</taxon>
        <taxon>Testudinata</taxon>
        <taxon>Testudines</taxon>
        <taxon>Cryptodira</taxon>
        <taxon>Durocryptodira</taxon>
        <taxon>Testudinoidea</taxon>
        <taxon>Emydidae</taxon>
        <taxon>Chrysemys</taxon>
    </lineage>
</organism>
<dbReference type="Ensembl" id="ENSCPBT00000044488.1">
    <property type="protein sequence ID" value="ENSCPBP00000037928.1"/>
    <property type="gene ID" value="ENSCPBG00000026271.1"/>
</dbReference>
<accession>A0A8C3PEX2</accession>
<name>A0A8C3PEX2_CHRPI</name>
<reference evidence="1" key="3">
    <citation type="submission" date="2025-09" db="UniProtKB">
        <authorList>
            <consortium name="Ensembl"/>
        </authorList>
    </citation>
    <scope>IDENTIFICATION</scope>
</reference>